<sequence length="279" mass="31603">MWLSNLALDSVSARTINVTPTFHTNVGNTSETFVVTLSSPPVSHTPMLVKLRTCCHTDWIEEYPWSNQAWDLPFQFELDQEIPYLETQLHDYTHSAVQQNINQLFSLHFPPGFEASPADSNAQSSTSSSDSANTLTPSLQTCPDCGSKMSSQRLKKHQRTACNLNFSCKDGNDSGCHLVFRHKKDQQRHWEQVCSKAGKLLNPFECCCKEEVRGWDRFMRHQRRCAGIKEPEAASLFSCFCGTPFETLSALQSHHNSTHKRRPGRPRKNACAKTTERVL</sequence>
<organism evidence="2 3">
    <name type="scientific">Dactylonectria estremocensis</name>
    <dbReference type="NCBI Taxonomy" id="1079267"/>
    <lineage>
        <taxon>Eukaryota</taxon>
        <taxon>Fungi</taxon>
        <taxon>Dikarya</taxon>
        <taxon>Ascomycota</taxon>
        <taxon>Pezizomycotina</taxon>
        <taxon>Sordariomycetes</taxon>
        <taxon>Hypocreomycetidae</taxon>
        <taxon>Hypocreales</taxon>
        <taxon>Nectriaceae</taxon>
        <taxon>Dactylonectria</taxon>
    </lineage>
</organism>
<evidence type="ECO:0000313" key="2">
    <source>
        <dbReference type="EMBL" id="KAH7155798.1"/>
    </source>
</evidence>
<comment type="caution">
    <text evidence="2">The sequence shown here is derived from an EMBL/GenBank/DDBJ whole genome shotgun (WGS) entry which is preliminary data.</text>
</comment>
<reference evidence="2" key="1">
    <citation type="journal article" date="2021" name="Nat. Commun.">
        <title>Genetic determinants of endophytism in the Arabidopsis root mycobiome.</title>
        <authorList>
            <person name="Mesny F."/>
            <person name="Miyauchi S."/>
            <person name="Thiergart T."/>
            <person name="Pickel B."/>
            <person name="Atanasova L."/>
            <person name="Karlsson M."/>
            <person name="Huettel B."/>
            <person name="Barry K.W."/>
            <person name="Haridas S."/>
            <person name="Chen C."/>
            <person name="Bauer D."/>
            <person name="Andreopoulos W."/>
            <person name="Pangilinan J."/>
            <person name="LaButti K."/>
            <person name="Riley R."/>
            <person name="Lipzen A."/>
            <person name="Clum A."/>
            <person name="Drula E."/>
            <person name="Henrissat B."/>
            <person name="Kohler A."/>
            <person name="Grigoriev I.V."/>
            <person name="Martin F.M."/>
            <person name="Hacquard S."/>
        </authorList>
    </citation>
    <scope>NUCLEOTIDE SEQUENCE</scope>
    <source>
        <strain evidence="2">MPI-CAGE-AT-0021</strain>
    </source>
</reference>
<keyword evidence="3" id="KW-1185">Reference proteome</keyword>
<dbReference type="Proteomes" id="UP000717696">
    <property type="component" value="Unassembled WGS sequence"/>
</dbReference>
<name>A0A9P9F5E1_9HYPO</name>
<feature type="region of interest" description="Disordered" evidence="1">
    <location>
        <begin position="252"/>
        <end position="279"/>
    </location>
</feature>
<proteinExistence type="predicted"/>
<evidence type="ECO:0000256" key="1">
    <source>
        <dbReference type="SAM" id="MobiDB-lite"/>
    </source>
</evidence>
<feature type="region of interest" description="Disordered" evidence="1">
    <location>
        <begin position="116"/>
        <end position="136"/>
    </location>
</feature>
<dbReference type="AlphaFoldDB" id="A0A9P9F5E1"/>
<gene>
    <name evidence="2" type="ORF">B0J13DRAFT_521919</name>
</gene>
<dbReference type="OrthoDB" id="6077919at2759"/>
<evidence type="ECO:0000313" key="3">
    <source>
        <dbReference type="Proteomes" id="UP000717696"/>
    </source>
</evidence>
<feature type="compositionally biased region" description="Low complexity" evidence="1">
    <location>
        <begin position="116"/>
        <end position="134"/>
    </location>
</feature>
<feature type="compositionally biased region" description="Basic residues" evidence="1">
    <location>
        <begin position="256"/>
        <end position="270"/>
    </location>
</feature>
<dbReference type="EMBL" id="JAGMUU010000004">
    <property type="protein sequence ID" value="KAH7155798.1"/>
    <property type="molecule type" value="Genomic_DNA"/>
</dbReference>
<protein>
    <submittedName>
        <fullName evidence="2">Uncharacterized protein</fullName>
    </submittedName>
</protein>
<accession>A0A9P9F5E1</accession>